<dbReference type="InterPro" id="IPR052766">
    <property type="entry name" value="S41A_metabolite_peptidase"/>
</dbReference>
<dbReference type="VEuPathDB" id="FungiDB:FOC1_g10003227"/>
<name>A0A2H3U509_FUSOX</name>
<protein>
    <recommendedName>
        <fullName evidence="3">CPAF-like PDZ domain-containing protein</fullName>
    </recommendedName>
</protein>
<dbReference type="Proteomes" id="UP000219369">
    <property type="component" value="Unassembled WGS sequence"/>
</dbReference>
<feature type="region of interest" description="Disordered" evidence="1">
    <location>
        <begin position="273"/>
        <end position="305"/>
    </location>
</feature>
<dbReference type="VEuPathDB" id="FungiDB:FOMG_17322"/>
<dbReference type="VEuPathDB" id="FungiDB:HZS61_014462"/>
<evidence type="ECO:0000313" key="5">
    <source>
        <dbReference type="Proteomes" id="UP000219369"/>
    </source>
</evidence>
<dbReference type="AlphaFoldDB" id="A0A2H3U509"/>
<evidence type="ECO:0000313" key="4">
    <source>
        <dbReference type="EMBL" id="SCO92010.1"/>
    </source>
</evidence>
<dbReference type="VEuPathDB" id="FungiDB:FOZG_16075"/>
<feature type="region of interest" description="Disordered" evidence="1">
    <location>
        <begin position="602"/>
        <end position="624"/>
    </location>
</feature>
<dbReference type="VEuPathDB" id="FungiDB:HZS61_004713"/>
<feature type="compositionally biased region" description="Low complexity" evidence="1">
    <location>
        <begin position="275"/>
        <end position="286"/>
    </location>
</feature>
<evidence type="ECO:0000256" key="2">
    <source>
        <dbReference type="SAM" id="SignalP"/>
    </source>
</evidence>
<dbReference type="PANTHER" id="PTHR37049:SF4">
    <property type="entry name" value="RHODANESE DOMAIN-CONTAINING PROTEIN"/>
    <property type="match status" value="1"/>
</dbReference>
<dbReference type="PANTHER" id="PTHR37049">
    <property type="entry name" value="PEPTIDASE S41 FAMILY PROTEIN"/>
    <property type="match status" value="1"/>
</dbReference>
<reference evidence="5" key="1">
    <citation type="submission" date="2016-09" db="EMBL/GenBank/DDBJ databases">
        <authorList>
            <person name="Guldener U."/>
        </authorList>
    </citation>
    <scope>NUCLEOTIDE SEQUENCE [LARGE SCALE GENOMIC DNA]</scope>
    <source>
        <strain evidence="5">V64-1</strain>
    </source>
</reference>
<feature type="signal peptide" evidence="2">
    <location>
        <begin position="1"/>
        <end position="17"/>
    </location>
</feature>
<organism evidence="4 5">
    <name type="scientific">Fusarium oxysporum</name>
    <name type="common">Fusarium vascular wilt</name>
    <dbReference type="NCBI Taxonomy" id="5507"/>
    <lineage>
        <taxon>Eukaryota</taxon>
        <taxon>Fungi</taxon>
        <taxon>Dikarya</taxon>
        <taxon>Ascomycota</taxon>
        <taxon>Pezizomycotina</taxon>
        <taxon>Sordariomycetes</taxon>
        <taxon>Hypocreomycetidae</taxon>
        <taxon>Hypocreales</taxon>
        <taxon>Nectriaceae</taxon>
        <taxon>Fusarium</taxon>
        <taxon>Fusarium oxysporum species complex</taxon>
    </lineage>
</organism>
<dbReference type="Pfam" id="PF23658">
    <property type="entry name" value="PDZ_CPAF_rel"/>
    <property type="match status" value="1"/>
</dbReference>
<dbReference type="VEuPathDB" id="FungiDB:FOZG_02713"/>
<dbReference type="VEuPathDB" id="FungiDB:FOC4_g10003802"/>
<feature type="domain" description="CPAF-like PDZ" evidence="3">
    <location>
        <begin position="143"/>
        <end position="258"/>
    </location>
</feature>
<sequence>MLPLLSFLFLGIPLVAASSSPEPCALITKQIREHQKYNNSASVQFPGQLAEDCLQSMPFYPELADLFLEELGKYVQWQSTLETLKNPPDAYMSSPTDILDGLEMIRNTKYSSQWQFDQAIKALINSANDGHFYVELCSFTPFTFMRNTALVSVSTDGIEAPELYTLTDAELLNRAQAEVSPVVSIDGRDASTYLKEIEDQVLSQDPDARYNTLFFSFSGNPGGVLDGRNVYPGSNITTLEFRNGSTLEVKNIAELNDPGFEARNGKDVFDMYCRPTPSNSSDNSSTLEPDVKPPLKSGPVGYPEPLIRDPYNQMNGYYLDDDTVVMMIPSFDGDGLPPNQSLTFGHYATKIVSKALADGPLENIPNNVDFMAYSVAVTPDQEAGFESYEDFLGDTTDLGTPVSSLFASFNFTETSGNSDTPIRGYAGRPLNRTQPFKAGNILIIGDGLCASTCSIFVNLMTNIGGVRALPFGGHPNGQPMQIMGGVRGSQTLTFDDIATAVSVAKAVYRETPEKLEFITKEENERLMKLAPRPLEEFPIKLGAGQVNFLNAYQEGDDDLPLQFQYQAGDCRLYYTAENIYHPETIWKSAKEAIWGNRSCVKGSTGGTGSLEGRKKGKKNESEGG</sequence>
<dbReference type="VEuPathDB" id="FungiDB:FOIG_09835"/>
<dbReference type="VEuPathDB" id="FungiDB:FOMG_02793"/>
<dbReference type="OrthoDB" id="27214at2759"/>
<dbReference type="VEuPathDB" id="FungiDB:FOC4_g10006639"/>
<accession>A0A2H3U509</accession>
<dbReference type="VEuPathDB" id="FungiDB:FOIG_06513"/>
<dbReference type="VEuPathDB" id="FungiDB:FOXG_04355"/>
<feature type="chain" id="PRO_5013642124" description="CPAF-like PDZ domain-containing protein" evidence="2">
    <location>
        <begin position="18"/>
        <end position="624"/>
    </location>
</feature>
<evidence type="ECO:0000256" key="1">
    <source>
        <dbReference type="SAM" id="MobiDB-lite"/>
    </source>
</evidence>
<gene>
    <name evidence="4" type="ORF">FRV6_16138</name>
</gene>
<dbReference type="VEuPathDB" id="FungiDB:FOXG_14544"/>
<dbReference type="EMBL" id="FMJY01000010">
    <property type="protein sequence ID" value="SCO92010.1"/>
    <property type="molecule type" value="Genomic_DNA"/>
</dbReference>
<dbReference type="InterPro" id="IPR056186">
    <property type="entry name" value="PDZ_CPAF-rel"/>
</dbReference>
<proteinExistence type="predicted"/>
<keyword evidence="2" id="KW-0732">Signal</keyword>
<evidence type="ECO:0000259" key="3">
    <source>
        <dbReference type="Pfam" id="PF23658"/>
    </source>
</evidence>